<reference evidence="2 3" key="1">
    <citation type="journal article" date="2018" name="Front. Plant Sci.">
        <title>Red Clover (Trifolium pratense) and Zigzag Clover (T. medium) - A Picture of Genomic Similarities and Differences.</title>
        <authorList>
            <person name="Dluhosova J."/>
            <person name="Istvanek J."/>
            <person name="Nedelnik J."/>
            <person name="Repkova J."/>
        </authorList>
    </citation>
    <scope>NUCLEOTIDE SEQUENCE [LARGE SCALE GENOMIC DNA]</scope>
    <source>
        <strain evidence="3">cv. 10/8</strain>
        <tissue evidence="2">Leaf</tissue>
    </source>
</reference>
<evidence type="ECO:0000313" key="2">
    <source>
        <dbReference type="EMBL" id="MCI98323.1"/>
    </source>
</evidence>
<evidence type="ECO:0000256" key="1">
    <source>
        <dbReference type="SAM" id="Coils"/>
    </source>
</evidence>
<keyword evidence="3" id="KW-1185">Reference proteome</keyword>
<accession>A0A392WFQ1</accession>
<dbReference type="AlphaFoldDB" id="A0A392WFQ1"/>
<comment type="caution">
    <text evidence="2">The sequence shown here is derived from an EMBL/GenBank/DDBJ whole genome shotgun (WGS) entry which is preliminary data.</text>
</comment>
<keyword evidence="1" id="KW-0175">Coiled coil</keyword>
<feature type="non-terminal residue" evidence="2">
    <location>
        <position position="1"/>
    </location>
</feature>
<feature type="non-terminal residue" evidence="2">
    <location>
        <position position="66"/>
    </location>
</feature>
<proteinExistence type="predicted"/>
<feature type="coiled-coil region" evidence="1">
    <location>
        <begin position="5"/>
        <end position="32"/>
    </location>
</feature>
<name>A0A392WFQ1_9FABA</name>
<dbReference type="EMBL" id="LXQA011470292">
    <property type="protein sequence ID" value="MCI98323.1"/>
    <property type="molecule type" value="Genomic_DNA"/>
</dbReference>
<dbReference type="Proteomes" id="UP000265520">
    <property type="component" value="Unassembled WGS sequence"/>
</dbReference>
<evidence type="ECO:0000313" key="3">
    <source>
        <dbReference type="Proteomes" id="UP000265520"/>
    </source>
</evidence>
<protein>
    <submittedName>
        <fullName evidence="2">Uncharacterized protein</fullName>
    </submittedName>
</protein>
<organism evidence="2 3">
    <name type="scientific">Trifolium medium</name>
    <dbReference type="NCBI Taxonomy" id="97028"/>
    <lineage>
        <taxon>Eukaryota</taxon>
        <taxon>Viridiplantae</taxon>
        <taxon>Streptophyta</taxon>
        <taxon>Embryophyta</taxon>
        <taxon>Tracheophyta</taxon>
        <taxon>Spermatophyta</taxon>
        <taxon>Magnoliopsida</taxon>
        <taxon>eudicotyledons</taxon>
        <taxon>Gunneridae</taxon>
        <taxon>Pentapetalae</taxon>
        <taxon>rosids</taxon>
        <taxon>fabids</taxon>
        <taxon>Fabales</taxon>
        <taxon>Fabaceae</taxon>
        <taxon>Papilionoideae</taxon>
        <taxon>50 kb inversion clade</taxon>
        <taxon>NPAAA clade</taxon>
        <taxon>Hologalegina</taxon>
        <taxon>IRL clade</taxon>
        <taxon>Trifolieae</taxon>
        <taxon>Trifolium</taxon>
    </lineage>
</organism>
<sequence>FQVQIADRERKISEEKEKRTKIEEAVASTTQEAIDEATKDGIKYYSASEAINEEIKALDDSINILD</sequence>